<dbReference type="PANTHER" id="PTHR42941">
    <property type="entry name" value="SLL1037 PROTEIN"/>
    <property type="match status" value="1"/>
</dbReference>
<evidence type="ECO:0000313" key="2">
    <source>
        <dbReference type="EMBL" id="MCH4813620.1"/>
    </source>
</evidence>
<proteinExistence type="predicted"/>
<dbReference type="NCBIfam" id="TIGR02122">
    <property type="entry name" value="TRAP_TAXI"/>
    <property type="match status" value="1"/>
</dbReference>
<organism evidence="2 3">
    <name type="scientific">Vreelandella neptunia</name>
    <dbReference type="NCBI Taxonomy" id="115551"/>
    <lineage>
        <taxon>Bacteria</taxon>
        <taxon>Pseudomonadati</taxon>
        <taxon>Pseudomonadota</taxon>
        <taxon>Gammaproteobacteria</taxon>
        <taxon>Oceanospirillales</taxon>
        <taxon>Halomonadaceae</taxon>
        <taxon>Vreelandella</taxon>
    </lineage>
</organism>
<gene>
    <name evidence="2" type="ORF">MLE19_20015</name>
</gene>
<protein>
    <submittedName>
        <fullName evidence="2">TAXI family TRAP transporter solute-binding subunit</fullName>
    </submittedName>
</protein>
<comment type="caution">
    <text evidence="2">The sequence shown here is derived from an EMBL/GenBank/DDBJ whole genome shotgun (WGS) entry which is preliminary data.</text>
</comment>
<evidence type="ECO:0000313" key="3">
    <source>
        <dbReference type="Proteomes" id="UP001320609"/>
    </source>
</evidence>
<dbReference type="SUPFAM" id="SSF53850">
    <property type="entry name" value="Periplasmic binding protein-like II"/>
    <property type="match status" value="1"/>
</dbReference>
<keyword evidence="1" id="KW-0732">Signal</keyword>
<feature type="signal peptide" evidence="1">
    <location>
        <begin position="1"/>
        <end position="25"/>
    </location>
</feature>
<dbReference type="InterPro" id="IPR011852">
    <property type="entry name" value="TRAP_TAXI"/>
</dbReference>
<sequence>MYSLKTPLITAILSAGLIAGTSAQAEEQLLIGSTSTSSSQYGYFVAVGQIINQHVDDVRTSVVETGATVDNLRRILRNQVDMGLVTTNVGYHAYAGEGEFEGRPVDNRLLWVYSQAPQNVVMREDAGVTSMAELDGARLNPGITGSATEATTIEVMETLGLAPEYVRGSTTDVVAGVKDNRMAGYVKSGVGEKLDGSSMDIATFTPIQVLSLSDEQTEILSEQMPDISVVNIPEGAADGVPAYSTWSFGLAMHSSPELSEETAYQIVKAVMENPEPQVSALANLADVDIAELTLSSGTVPFHPGAARYFEEQGYEIPEHLMPTE</sequence>
<name>A0ABS9SBZ5_9GAMM</name>
<evidence type="ECO:0000256" key="1">
    <source>
        <dbReference type="SAM" id="SignalP"/>
    </source>
</evidence>
<keyword evidence="3" id="KW-1185">Reference proteome</keyword>
<dbReference type="Proteomes" id="UP001320609">
    <property type="component" value="Unassembled WGS sequence"/>
</dbReference>
<dbReference type="Gene3D" id="3.40.190.10">
    <property type="entry name" value="Periplasmic binding protein-like II"/>
    <property type="match status" value="2"/>
</dbReference>
<feature type="chain" id="PRO_5045640995" evidence="1">
    <location>
        <begin position="26"/>
        <end position="324"/>
    </location>
</feature>
<dbReference type="PANTHER" id="PTHR42941:SF1">
    <property type="entry name" value="SLL1037 PROTEIN"/>
    <property type="match status" value="1"/>
</dbReference>
<dbReference type="EMBL" id="JAKVTW010000021">
    <property type="protein sequence ID" value="MCH4813620.1"/>
    <property type="molecule type" value="Genomic_DNA"/>
</dbReference>
<dbReference type="Pfam" id="PF16868">
    <property type="entry name" value="NMT1_3"/>
    <property type="match status" value="1"/>
</dbReference>
<reference evidence="2 3" key="1">
    <citation type="submission" date="2022-03" db="EMBL/GenBank/DDBJ databases">
        <title>Genomic signatures underlying metal tolerance in selected Arctic bacterial isolates.</title>
        <authorList>
            <person name="Thomas F.A."/>
            <person name="Venkatachalam S."/>
            <person name="Krishnan K.P."/>
        </authorList>
    </citation>
    <scope>NUCLEOTIDE SEQUENCE [LARGE SCALE GENOMIC DNA]</scope>
    <source>
        <strain evidence="2 3">HM116</strain>
    </source>
</reference>
<accession>A0ABS9SBZ5</accession>
<dbReference type="RefSeq" id="WP_240719928.1">
    <property type="nucleotide sequence ID" value="NZ_JAKVTW010000021.1"/>
</dbReference>